<feature type="transmembrane region" description="Helical" evidence="5">
    <location>
        <begin position="181"/>
        <end position="202"/>
    </location>
</feature>
<dbReference type="Gene3D" id="1.20.1250.20">
    <property type="entry name" value="MFS general substrate transporter like domains"/>
    <property type="match status" value="1"/>
</dbReference>
<reference evidence="7" key="1">
    <citation type="journal article" date="2008" name="Insect Biochem. Mol. Biol.">
        <title>The genome of a lepidopteran model insect, the silkworm Bombyx mori.</title>
        <authorList>
            <consortium name="International Silkworm Genome Consortium"/>
        </authorList>
    </citation>
    <scope>NUCLEOTIDE SEQUENCE [LARGE SCALE GENOMIC DNA]</scope>
    <source>
        <strain evidence="7">p50T</strain>
    </source>
</reference>
<dbReference type="Pfam" id="PF07690">
    <property type="entry name" value="MFS_1"/>
    <property type="match status" value="1"/>
</dbReference>
<keyword evidence="3 5" id="KW-1133">Transmembrane helix</keyword>
<evidence type="ECO:0000256" key="5">
    <source>
        <dbReference type="SAM" id="Phobius"/>
    </source>
</evidence>
<sequence length="529" mass="59750">MEKAARIETAIKNDNMSSQKEDSPLRTESKIEIQRMNFMEKIRYVKSNITVEPVLAFFVMPSVLGTLAIQNLNLDKACRVNLDFGDDACTALRLRKRANYTYEEDEVQKLIASVQAWKSVIHMAVPTLLILFIGAWSDKTGKRKICMLMPILGEFVTCLLNIMNTYLFYQVPVEWTVFMEVILTSCSGGWHTMFLGTYSYLGDITSKETRTFRLGILSLCSTVGFPIGMGLSGVLLKILGYYGVFVISASLQLLNFCYVLFFIEDHTWLADTEKVKKTGCGGFLVEFFDFRSFRETLEITFKKGKNNRRLRMCLILIVVCLNFGPMWGELGITYIFTRYQFNWDEVTYSIFNTYSLVTHSLGTLLSIGIISKKWKADDAVLGIISTSSKICGALVLAFARNGFEAYFAPLVEILNGTSTIALRSIASKLVSHQELGKLFSLFGLAETTMPLIFAPLYTKVYVSTLHVLPGAVFLLSVLFTIPALAIFGYFYHQHRKEKKEKRLNLNSFPVTGEECKKSIAEKAKNINIV</sequence>
<dbReference type="GO" id="GO:0016020">
    <property type="term" value="C:membrane"/>
    <property type="evidence" value="ECO:0007669"/>
    <property type="project" value="UniProtKB-SubCell"/>
</dbReference>
<name>A0A8R2C5F2_BOMMO</name>
<keyword evidence="2 5" id="KW-0812">Transmembrane</keyword>
<dbReference type="RefSeq" id="XP_012544585.1">
    <property type="nucleotide sequence ID" value="XM_012689131.4"/>
</dbReference>
<dbReference type="EnsemblMetazoa" id="XM_012689131.3">
    <property type="protein sequence ID" value="XP_012544585.1"/>
    <property type="gene ID" value="LOC101736519"/>
</dbReference>
<dbReference type="GO" id="GO:0022857">
    <property type="term" value="F:transmembrane transporter activity"/>
    <property type="evidence" value="ECO:0007669"/>
    <property type="project" value="InterPro"/>
</dbReference>
<dbReference type="AlphaFoldDB" id="A0A8R2C5F2"/>
<feature type="transmembrane region" description="Helical" evidence="5">
    <location>
        <begin position="241"/>
        <end position="263"/>
    </location>
</feature>
<dbReference type="PANTHER" id="PTHR23507:SF1">
    <property type="entry name" value="FI18259P1-RELATED"/>
    <property type="match status" value="1"/>
</dbReference>
<evidence type="ECO:0000313" key="7">
    <source>
        <dbReference type="Proteomes" id="UP000005204"/>
    </source>
</evidence>
<organism evidence="6 7">
    <name type="scientific">Bombyx mori</name>
    <name type="common">Silk moth</name>
    <dbReference type="NCBI Taxonomy" id="7091"/>
    <lineage>
        <taxon>Eukaryota</taxon>
        <taxon>Metazoa</taxon>
        <taxon>Ecdysozoa</taxon>
        <taxon>Arthropoda</taxon>
        <taxon>Hexapoda</taxon>
        <taxon>Insecta</taxon>
        <taxon>Pterygota</taxon>
        <taxon>Neoptera</taxon>
        <taxon>Endopterygota</taxon>
        <taxon>Lepidoptera</taxon>
        <taxon>Glossata</taxon>
        <taxon>Ditrysia</taxon>
        <taxon>Bombycoidea</taxon>
        <taxon>Bombycidae</taxon>
        <taxon>Bombycinae</taxon>
        <taxon>Bombyx</taxon>
    </lineage>
</organism>
<evidence type="ECO:0000256" key="2">
    <source>
        <dbReference type="ARBA" id="ARBA00022692"/>
    </source>
</evidence>
<evidence type="ECO:0000256" key="3">
    <source>
        <dbReference type="ARBA" id="ARBA00022989"/>
    </source>
</evidence>
<comment type="subcellular location">
    <subcellularLocation>
        <location evidence="1">Membrane</location>
        <topology evidence="1">Multi-pass membrane protein</topology>
    </subcellularLocation>
</comment>
<feature type="transmembrane region" description="Helical" evidence="5">
    <location>
        <begin position="148"/>
        <end position="169"/>
    </location>
</feature>
<dbReference type="InterPro" id="IPR036259">
    <property type="entry name" value="MFS_trans_sf"/>
</dbReference>
<dbReference type="OrthoDB" id="3026777at2759"/>
<evidence type="ECO:0008006" key="8">
    <source>
        <dbReference type="Google" id="ProtNLM"/>
    </source>
</evidence>
<feature type="transmembrane region" description="Helical" evidence="5">
    <location>
        <begin position="348"/>
        <end position="367"/>
    </location>
</feature>
<feature type="transmembrane region" description="Helical" evidence="5">
    <location>
        <begin position="116"/>
        <end position="136"/>
    </location>
</feature>
<evidence type="ECO:0000313" key="6">
    <source>
        <dbReference type="EnsemblMetazoa" id="XP_012544585.1"/>
    </source>
</evidence>
<evidence type="ECO:0000256" key="1">
    <source>
        <dbReference type="ARBA" id="ARBA00004141"/>
    </source>
</evidence>
<accession>A0A8R2C5F2</accession>
<dbReference type="GeneID" id="101736519"/>
<feature type="transmembrane region" description="Helical" evidence="5">
    <location>
        <begin position="214"/>
        <end position="235"/>
    </location>
</feature>
<keyword evidence="4 5" id="KW-0472">Membrane</keyword>
<dbReference type="PANTHER" id="PTHR23507">
    <property type="entry name" value="ZGC:174356"/>
    <property type="match status" value="1"/>
</dbReference>
<evidence type="ECO:0000256" key="4">
    <source>
        <dbReference type="ARBA" id="ARBA00023136"/>
    </source>
</evidence>
<protein>
    <recommendedName>
        <fullName evidence="8">Adenylate cyclase</fullName>
    </recommendedName>
</protein>
<keyword evidence="7" id="KW-1185">Reference proteome</keyword>
<feature type="transmembrane region" description="Helical" evidence="5">
    <location>
        <begin position="49"/>
        <end position="69"/>
    </location>
</feature>
<dbReference type="InterPro" id="IPR011701">
    <property type="entry name" value="MFS"/>
</dbReference>
<proteinExistence type="predicted"/>
<dbReference type="KEGG" id="bmor:101736519"/>
<feature type="transmembrane region" description="Helical" evidence="5">
    <location>
        <begin position="312"/>
        <end position="336"/>
    </location>
</feature>
<reference evidence="6" key="2">
    <citation type="submission" date="2022-06" db="UniProtKB">
        <authorList>
            <consortium name="EnsemblMetazoa"/>
        </authorList>
    </citation>
    <scope>IDENTIFICATION</scope>
    <source>
        <strain evidence="6">p50T (Dazao)</strain>
    </source>
</reference>
<dbReference type="Proteomes" id="UP000005204">
    <property type="component" value="Unassembled WGS sequence"/>
</dbReference>
<feature type="transmembrane region" description="Helical" evidence="5">
    <location>
        <begin position="470"/>
        <end position="492"/>
    </location>
</feature>
<dbReference type="SUPFAM" id="SSF103473">
    <property type="entry name" value="MFS general substrate transporter"/>
    <property type="match status" value="1"/>
</dbReference>
<feature type="transmembrane region" description="Helical" evidence="5">
    <location>
        <begin position="438"/>
        <end position="458"/>
    </location>
</feature>